<dbReference type="InterPro" id="IPR001304">
    <property type="entry name" value="C-type_lectin-like"/>
</dbReference>
<dbReference type="InterPro" id="IPR046338">
    <property type="entry name" value="GAIN_dom_sf"/>
</dbReference>
<feature type="compositionally biased region" description="Low complexity" evidence="6">
    <location>
        <begin position="1666"/>
        <end position="1682"/>
    </location>
</feature>
<dbReference type="CDD" id="cd15040">
    <property type="entry name" value="7tmB2_Adhesion"/>
    <property type="match status" value="1"/>
</dbReference>
<dbReference type="PANTHER" id="PTHR47767:SF1">
    <property type="entry name" value="ADHESION G PROTEIN-COUPLED RECEPTOR G7"/>
    <property type="match status" value="1"/>
</dbReference>
<feature type="domain" description="C-type lectin" evidence="8">
    <location>
        <begin position="108"/>
        <end position="224"/>
    </location>
</feature>
<keyword evidence="3 7" id="KW-1133">Transmembrane helix</keyword>
<dbReference type="Gene3D" id="3.10.100.10">
    <property type="entry name" value="Mannose-Binding Protein A, subunit A"/>
    <property type="match status" value="2"/>
</dbReference>
<dbReference type="InterPro" id="IPR016187">
    <property type="entry name" value="CTDL_fold"/>
</dbReference>
<dbReference type="Proteomes" id="UP001497623">
    <property type="component" value="Unassembled WGS sequence"/>
</dbReference>
<feature type="domain" description="GAIN-B" evidence="9">
    <location>
        <begin position="1197"/>
        <end position="1380"/>
    </location>
</feature>
<dbReference type="InterPro" id="IPR000203">
    <property type="entry name" value="GPS"/>
</dbReference>
<comment type="subcellular location">
    <subcellularLocation>
        <location evidence="1">Membrane</location>
        <topology evidence="1">Multi-pass membrane protein</topology>
    </subcellularLocation>
</comment>
<keyword evidence="2 7" id="KW-0812">Transmembrane</keyword>
<dbReference type="InterPro" id="IPR016186">
    <property type="entry name" value="C-type_lectin-like/link_sf"/>
</dbReference>
<dbReference type="Pfam" id="PF00002">
    <property type="entry name" value="7tm_2"/>
    <property type="match status" value="1"/>
</dbReference>
<feature type="region of interest" description="Disordered" evidence="6">
    <location>
        <begin position="34"/>
        <end position="68"/>
    </location>
</feature>
<dbReference type="PRINTS" id="PR00249">
    <property type="entry name" value="GPCRSECRETIN"/>
</dbReference>
<evidence type="ECO:0000256" key="6">
    <source>
        <dbReference type="SAM" id="MobiDB-lite"/>
    </source>
</evidence>
<evidence type="ECO:0000256" key="2">
    <source>
        <dbReference type="ARBA" id="ARBA00022692"/>
    </source>
</evidence>
<dbReference type="GO" id="GO:0007166">
    <property type="term" value="P:cell surface receptor signaling pathway"/>
    <property type="evidence" value="ECO:0007669"/>
    <property type="project" value="InterPro"/>
</dbReference>
<evidence type="ECO:0000256" key="7">
    <source>
        <dbReference type="SAM" id="Phobius"/>
    </source>
</evidence>
<reference evidence="11 12" key="1">
    <citation type="submission" date="2024-05" db="EMBL/GenBank/DDBJ databases">
        <authorList>
            <person name="Wallberg A."/>
        </authorList>
    </citation>
    <scope>NUCLEOTIDE SEQUENCE [LARGE SCALE GENOMIC DNA]</scope>
</reference>
<dbReference type="CDD" id="cd00037">
    <property type="entry name" value="CLECT"/>
    <property type="match status" value="1"/>
</dbReference>
<keyword evidence="5" id="KW-1015">Disulfide bond</keyword>
<dbReference type="Gene3D" id="2.60.220.50">
    <property type="match status" value="1"/>
</dbReference>
<dbReference type="InterPro" id="IPR017981">
    <property type="entry name" value="GPCR_2-like_7TM"/>
</dbReference>
<accession>A0AAV2R2J8</accession>
<organism evidence="11 12">
    <name type="scientific">Meganyctiphanes norvegica</name>
    <name type="common">Northern krill</name>
    <name type="synonym">Thysanopoda norvegica</name>
    <dbReference type="NCBI Taxonomy" id="48144"/>
    <lineage>
        <taxon>Eukaryota</taxon>
        <taxon>Metazoa</taxon>
        <taxon>Ecdysozoa</taxon>
        <taxon>Arthropoda</taxon>
        <taxon>Crustacea</taxon>
        <taxon>Multicrustacea</taxon>
        <taxon>Malacostraca</taxon>
        <taxon>Eumalacostraca</taxon>
        <taxon>Eucarida</taxon>
        <taxon>Euphausiacea</taxon>
        <taxon>Euphausiidae</taxon>
        <taxon>Meganyctiphanes</taxon>
    </lineage>
</organism>
<feature type="transmembrane region" description="Helical" evidence="7">
    <location>
        <begin position="1390"/>
        <end position="1412"/>
    </location>
</feature>
<proteinExistence type="predicted"/>
<feature type="transmembrane region" description="Helical" evidence="7">
    <location>
        <begin position="1578"/>
        <end position="1604"/>
    </location>
</feature>
<dbReference type="PANTHER" id="PTHR47767">
    <property type="entry name" value="ADHESION G PROTEIN-COUPLED RECEPTOR G7"/>
    <property type="match status" value="1"/>
</dbReference>
<evidence type="ECO:0000256" key="4">
    <source>
        <dbReference type="ARBA" id="ARBA00023136"/>
    </source>
</evidence>
<dbReference type="SMART" id="SM00303">
    <property type="entry name" value="GPS"/>
    <property type="match status" value="1"/>
</dbReference>
<dbReference type="Pfam" id="PF01825">
    <property type="entry name" value="GPS"/>
    <property type="match status" value="1"/>
</dbReference>
<feature type="compositionally biased region" description="Basic residues" evidence="6">
    <location>
        <begin position="35"/>
        <end position="50"/>
    </location>
</feature>
<keyword evidence="4 7" id="KW-0472">Membrane</keyword>
<evidence type="ECO:0000313" key="12">
    <source>
        <dbReference type="Proteomes" id="UP001497623"/>
    </source>
</evidence>
<protein>
    <submittedName>
        <fullName evidence="11">Uncharacterized protein</fullName>
    </submittedName>
</protein>
<dbReference type="InterPro" id="IPR000832">
    <property type="entry name" value="GPCR_2_secretin-like"/>
</dbReference>
<name>A0AAV2R2J8_MEGNR</name>
<dbReference type="InterPro" id="IPR053066">
    <property type="entry name" value="ADGR_G7"/>
</dbReference>
<keyword evidence="12" id="KW-1185">Reference proteome</keyword>
<feature type="transmembrane region" description="Helical" evidence="7">
    <location>
        <begin position="1610"/>
        <end position="1630"/>
    </location>
</feature>
<sequence>MMLLHIIVSRSDQFIKALVILVCFFLILQVNGSPRKGKRPTKTIKRKSASKPKSSAKTPLDTLTSGPTKTPVFTMGTAKTPGFGLDDDICSPKNLDIHACDEHNGDDNQEFCYIFYSQPKNWSDAHIQCRTDGGFLADRMTWNLARSWPRGLGDLISSPNIWTAITNIAGRYQWLARCPGPVESAHIKWEVNPEYFNKECSSLNVISSNFKLRNCSEELPFYCVTQPSYNISENIIDEIVFNVSSNADISHNWVSINESEFEQLTLSCNVYNKSSNEELDWQQHVVWKKDGVFLNHFNKILKPSLVENVSLSYIVGEENKTLNGSAWRQGTYSCGTWKSRSEDIIESNKVLVTLDDWLTLIIDAYLNDSNINVNVLDSELSKRVLSDDFNTCRLSFPRTLISVNKVAENMNIHYKLHLYCRRDKISMNDEDMGLMKHYYRSKFEKYNNHSTRKFQFLIKRTYITHPTYCWPCRNKLEYTENYPCKNNIDQYGNMILWNNSSVGTKENSDCKLANHKISPLMCMWNFSDGAKFSYKNPKCERTDMCPRGYTSINQMFCAKITDRLAWGEGLKEMYLIGNEINVIDLLDRKKIKTFMNIEKLLLDKVGTSKIWLPVRRKRKHAPLFYIGKEEISCEILKADPRCNISWTDGHPIGNKECLAFDLVQRKLITLSCDEKFSHISVIDSSKLNDNEYFRGSCKEGWNTTNFNLKETVCYKVFPSSNTTYNWDEANNYCKTFNSTLPLPSEGYMSWFYRNLLKNRKISSVWIGINQLNGYLDFLGSDVDKVDWIVNTNYSNIYASVSEQGWTLEGPLDTKKYIICQTNNYKKNVSLQIERTINNSENFNFRINVYPISMASDFEQKKCFQNDKSIGNFNDNFNATDVGYYECDAWSKSNPKLHNSNKVLFKDADTIVVIIDMLLDEVYNPIELDSTFLDATTHDRYNVDDAISNSNLTSISNCQINSYSYEPTGNFTRLLSTLECNIIGKVSEVHEILSIKKALQKIKFSSLCKLEDVRGTFHCLPAKLYDSYTNQTLSWSAMEGPGISMSNELCITKSSEPVTRQCMGDFFRGYKWDQVDGNCSGTPTELTKTLWRTWNQSKHDPGTMMSLSNITSLAKTLSPVDIHLIAKTLNKLTKETDYNNFHIYDIVKTMNNIMAANSSIVNYIHNKLNSTGIILESFEKLIFKADNSAFESIYHINSAESLVSADRVEIGEDLNLRGYKSGKFGRKRREEVIFEGDKYNNAEVVILLPSSLTKEVKKTSKLKHKEEKVQVLFTVYKDGILFEDNMSYPNFTLNTYIIGATFSQNEDLMKNISEDVEILFKPKSRSKRDYKCVFWDFTKNSNKGGWSTDGCRLGTPRNGYSVCLCNHLTSFAQLINFNDIDPIHLFVLDTISIIGCSLSIISIVLVFTTFILFKRWRDDTDNKVLVSLSLAIFFSMLIFLSGINVVNHETICRSVAAALHYFILASFAWSLAEAALLYLKFVKVVGAHVPKFIWKASVCAWGVPIFPVFFVLLVDNDLYYNEYSELCWMTSTAFNYAFLPFLILTVGINSFIFVLIIYKVTCGRRTIQMSHDQQPKKVLLNQVFMAIFIFFLLGLTWLFGLLAMYDRTLMFSYLFCIFNTCQGFFLFLVMICPKSGAKVLWGEFLSILTKSSKSKSKTFSSEGRATATTSLSASSPLNSPAQSMEQSTTTSNTNRGDNEEETLFNFPNSWIDANKWTDREILGNSGSYTSIPGSLLRQKRV</sequence>
<dbReference type="SUPFAM" id="SSF56436">
    <property type="entry name" value="C-type lectin-like"/>
    <property type="match status" value="2"/>
</dbReference>
<evidence type="ECO:0000256" key="3">
    <source>
        <dbReference type="ARBA" id="ARBA00022989"/>
    </source>
</evidence>
<dbReference type="InterPro" id="IPR057244">
    <property type="entry name" value="GAIN_B"/>
</dbReference>
<dbReference type="PROSITE" id="PS50041">
    <property type="entry name" value="C_TYPE_LECTIN_2"/>
    <property type="match status" value="2"/>
</dbReference>
<gene>
    <name evidence="11" type="ORF">MNOR_LOCUS18705</name>
</gene>
<dbReference type="Gene3D" id="1.20.1070.10">
    <property type="entry name" value="Rhodopsin 7-helix transmembrane proteins"/>
    <property type="match status" value="1"/>
</dbReference>
<evidence type="ECO:0000256" key="5">
    <source>
        <dbReference type="ARBA" id="ARBA00023157"/>
    </source>
</evidence>
<evidence type="ECO:0000259" key="10">
    <source>
        <dbReference type="PROSITE" id="PS50261"/>
    </source>
</evidence>
<dbReference type="EMBL" id="CAXKWB010013522">
    <property type="protein sequence ID" value="CAL4108058.1"/>
    <property type="molecule type" value="Genomic_DNA"/>
</dbReference>
<feature type="transmembrane region" description="Helical" evidence="7">
    <location>
        <begin position="1533"/>
        <end position="1557"/>
    </location>
</feature>
<feature type="domain" description="C-type lectin" evidence="8">
    <location>
        <begin position="709"/>
        <end position="819"/>
    </location>
</feature>
<comment type="caution">
    <text evidence="11">The sequence shown here is derived from an EMBL/GenBank/DDBJ whole genome shotgun (WGS) entry which is preliminary data.</text>
</comment>
<feature type="transmembrane region" description="Helical" evidence="7">
    <location>
        <begin position="1457"/>
        <end position="1479"/>
    </location>
</feature>
<dbReference type="GO" id="GO:0004930">
    <property type="term" value="F:G protein-coupled receptor activity"/>
    <property type="evidence" value="ECO:0007669"/>
    <property type="project" value="InterPro"/>
</dbReference>
<evidence type="ECO:0000256" key="1">
    <source>
        <dbReference type="ARBA" id="ARBA00004141"/>
    </source>
</evidence>
<dbReference type="GO" id="GO:0016020">
    <property type="term" value="C:membrane"/>
    <property type="evidence" value="ECO:0007669"/>
    <property type="project" value="UniProtKB-SubCell"/>
</dbReference>
<feature type="compositionally biased region" description="Polar residues" evidence="6">
    <location>
        <begin position="1683"/>
        <end position="1694"/>
    </location>
</feature>
<dbReference type="PROSITE" id="PS50261">
    <property type="entry name" value="G_PROTEIN_RECEP_F2_4"/>
    <property type="match status" value="1"/>
</dbReference>
<dbReference type="PROSITE" id="PS50221">
    <property type="entry name" value="GAIN_B"/>
    <property type="match status" value="1"/>
</dbReference>
<feature type="transmembrane region" description="Helical" evidence="7">
    <location>
        <begin position="1491"/>
        <end position="1513"/>
    </location>
</feature>
<feature type="domain" description="G-protein coupled receptors family 2 profile 2" evidence="10">
    <location>
        <begin position="1387"/>
        <end position="1633"/>
    </location>
</feature>
<feature type="transmembrane region" description="Helical" evidence="7">
    <location>
        <begin position="1424"/>
        <end position="1445"/>
    </location>
</feature>
<evidence type="ECO:0000259" key="8">
    <source>
        <dbReference type="PROSITE" id="PS50041"/>
    </source>
</evidence>
<dbReference type="SMART" id="SM00034">
    <property type="entry name" value="CLECT"/>
    <property type="match status" value="2"/>
</dbReference>
<evidence type="ECO:0000259" key="9">
    <source>
        <dbReference type="PROSITE" id="PS50221"/>
    </source>
</evidence>
<evidence type="ECO:0000313" key="11">
    <source>
        <dbReference type="EMBL" id="CAL4108058.1"/>
    </source>
</evidence>
<feature type="region of interest" description="Disordered" evidence="6">
    <location>
        <begin position="1666"/>
        <end position="1699"/>
    </location>
</feature>